<gene>
    <name evidence="1" type="ORF">L6164_016321</name>
</gene>
<keyword evidence="2" id="KW-1185">Reference proteome</keyword>
<name>A0ACB9NNA9_BAUVA</name>
<dbReference type="EMBL" id="CM039431">
    <property type="protein sequence ID" value="KAI4337960.1"/>
    <property type="molecule type" value="Genomic_DNA"/>
</dbReference>
<accession>A0ACB9NNA9</accession>
<evidence type="ECO:0000313" key="1">
    <source>
        <dbReference type="EMBL" id="KAI4337960.1"/>
    </source>
</evidence>
<sequence length="1145" mass="129219">MPRSSKHKSSKHSSRDTREYSDSEKDSGLKDRKSKEESVTKVSKDSSLSEKRKLDSKDVKDLHDSGNGDYSDEYGSSKRRKERNNDGVGDRWNGGEDDRGEVSRKSRSSGDSKSRKRDESTGVYGEYEEVKKSSGKAEGKHKDSGRKESREGGAEKEKKFKECRRERSVDKEEQRMSKQVFENTDLKASDDLRSPEHDSQLERRMRKKRGDSGDADKHQDDIGESYNRRMSSRDDIGKDGRQKDEKRKDEKYKDKYREELDKENKHRHDKQRDEHPTKEHTSNKSDDKYTREEKDSVESRRKRTKLLESDRDRDHNRARDGDRDHDLEPGRDRERHHGRDRDRDCDGIDRDHDCDRDRDWDWDRDRDRDRHCDRDGSHVDEQSGWNKESGSKKRSLDDHDDYSDTKSRVVKTHYSDADKKSLNSGRADSDADRGRSQSRRARADSTGTSNKRRSSPTSNSHIGKDEYRNSNSEDIKYRDSIIEQRTKSSREGFSGLSERSSKYKSMEKPIRIDDGPVGDMSTERSSSSKASPMARMERSPSSTSFDRRYVNKSGVRRSLEIEETGWRNSSEARDFSASEDRLGRDLTLEKPMFDESSQADSSFYGRTSQGNSSLVPPPPGFRGGLDRPFMGSLEDDGRDNNARYRRSNDPGFGRGHGNSWRGVPNWTSPVPNGFVPFQHGPTHGSFQAMMPQFPSQPLFGVRPPMEVNHAGIPYHIPDADRFPGHLRPLGWQNMLDGTGPSHLHGWDGNNGGFRDDPHMYSGSDWDRNRHSSSRGWESGSENWKEQNGDLKKDLQSPAHKDESVPSQVDDGLPEQTVQVSQDEHIQDVSCEKTPETKISHLSSPAKVPLKSLPTTTLENASTQIDRTSLFSRSYLSKLDISAELALPELYEQCMCLLNVGKDACVDADASTDPYVKNDSRGRQKYGVTLSRCAPFPAIDTSIFQKAIDLYKKQKMEMPNGKLSIISASKQIQVDEPVPIPCVENMQVSEMENMPLTTLELKKVETTSAAKEDLEEEPDQIHILGQDKIRALPDPSAGQGLGEKEEKILSEQANSGDAMENHSAGKNSAQLASSTLHKGGDDMDGKAKSTGFAHCVDEKLGSGDPLGGPLIFEDGSSKACDALMPGSNESESLILSRIHHSPESTH</sequence>
<reference evidence="1 2" key="1">
    <citation type="journal article" date="2022" name="DNA Res.">
        <title>Chromosomal-level genome assembly of the orchid tree Bauhinia variegata (Leguminosae; Cercidoideae) supports the allotetraploid origin hypothesis of Bauhinia.</title>
        <authorList>
            <person name="Zhong Y."/>
            <person name="Chen Y."/>
            <person name="Zheng D."/>
            <person name="Pang J."/>
            <person name="Liu Y."/>
            <person name="Luo S."/>
            <person name="Meng S."/>
            <person name="Qian L."/>
            <person name="Wei D."/>
            <person name="Dai S."/>
            <person name="Zhou R."/>
        </authorList>
    </citation>
    <scope>NUCLEOTIDE SEQUENCE [LARGE SCALE GENOMIC DNA]</scope>
    <source>
        <strain evidence="1">BV-YZ2020</strain>
    </source>
</reference>
<protein>
    <submittedName>
        <fullName evidence="1">Uncharacterized protein</fullName>
    </submittedName>
</protein>
<evidence type="ECO:0000313" key="2">
    <source>
        <dbReference type="Proteomes" id="UP000828941"/>
    </source>
</evidence>
<organism evidence="1 2">
    <name type="scientific">Bauhinia variegata</name>
    <name type="common">Purple orchid tree</name>
    <name type="synonym">Phanera variegata</name>
    <dbReference type="NCBI Taxonomy" id="167791"/>
    <lineage>
        <taxon>Eukaryota</taxon>
        <taxon>Viridiplantae</taxon>
        <taxon>Streptophyta</taxon>
        <taxon>Embryophyta</taxon>
        <taxon>Tracheophyta</taxon>
        <taxon>Spermatophyta</taxon>
        <taxon>Magnoliopsida</taxon>
        <taxon>eudicotyledons</taxon>
        <taxon>Gunneridae</taxon>
        <taxon>Pentapetalae</taxon>
        <taxon>rosids</taxon>
        <taxon>fabids</taxon>
        <taxon>Fabales</taxon>
        <taxon>Fabaceae</taxon>
        <taxon>Cercidoideae</taxon>
        <taxon>Cercideae</taxon>
        <taxon>Bauhiniinae</taxon>
        <taxon>Bauhinia</taxon>
    </lineage>
</organism>
<proteinExistence type="predicted"/>
<dbReference type="Proteomes" id="UP000828941">
    <property type="component" value="Chromosome 6"/>
</dbReference>
<comment type="caution">
    <text evidence="1">The sequence shown here is derived from an EMBL/GenBank/DDBJ whole genome shotgun (WGS) entry which is preliminary data.</text>
</comment>